<keyword evidence="1 2" id="KW-0238">DNA-binding</keyword>
<dbReference type="Gene3D" id="2.40.50.140">
    <property type="entry name" value="Nucleic acid-binding proteins"/>
    <property type="match status" value="1"/>
</dbReference>
<reference evidence="4 5" key="1">
    <citation type="submission" date="2020-11" db="EMBL/GenBank/DDBJ databases">
        <title>Arthrobacter antarcticus sp. nov., isolated from Antarctic Soil.</title>
        <authorList>
            <person name="Li J."/>
        </authorList>
    </citation>
    <scope>NUCLEOTIDE SEQUENCE [LARGE SCALE GENOMIC DNA]</scope>
    <source>
        <strain evidence="4 5">Z1-20</strain>
    </source>
</reference>
<feature type="compositionally biased region" description="Low complexity" evidence="3">
    <location>
        <begin position="148"/>
        <end position="162"/>
    </location>
</feature>
<dbReference type="InterPro" id="IPR000424">
    <property type="entry name" value="Primosome_PriB/ssb"/>
</dbReference>
<organism evidence="4 5">
    <name type="scientific">Arthrobacter terrae</name>
    <dbReference type="NCBI Taxonomy" id="2935737"/>
    <lineage>
        <taxon>Bacteria</taxon>
        <taxon>Bacillati</taxon>
        <taxon>Actinomycetota</taxon>
        <taxon>Actinomycetes</taxon>
        <taxon>Micrococcales</taxon>
        <taxon>Micrococcaceae</taxon>
        <taxon>Arthrobacter</taxon>
    </lineage>
</organism>
<sequence>MTDVITVRGFVATEVRRFTTEAGVCIASFELGSVERKQDKATNEWVDGDTNWFHVSTFRQLAQNTAFSVNKGQRVIVTGRLKIRQWVRDDGRTGTSVNLDADTLGHDLFWGTAVFQRHAAPHRETGAGGEPGEGLENGSGSGEDDETAAAAGDPNDGPAGTAVEVPDDVSALEEGGFVNTATGEVVPAEPPY</sequence>
<dbReference type="InterPro" id="IPR012340">
    <property type="entry name" value="NA-bd_OB-fold"/>
</dbReference>
<evidence type="ECO:0000313" key="5">
    <source>
        <dbReference type="Proteomes" id="UP000655366"/>
    </source>
</evidence>
<dbReference type="Pfam" id="PF00436">
    <property type="entry name" value="SSB"/>
    <property type="match status" value="1"/>
</dbReference>
<evidence type="ECO:0000256" key="2">
    <source>
        <dbReference type="PROSITE-ProRule" id="PRU00252"/>
    </source>
</evidence>
<protein>
    <submittedName>
        <fullName evidence="4">Single-stranded DNA-binding protein</fullName>
    </submittedName>
</protein>
<feature type="compositionally biased region" description="Gly residues" evidence="3">
    <location>
        <begin position="126"/>
        <end position="141"/>
    </location>
</feature>
<dbReference type="AlphaFoldDB" id="A0A931G6Q9"/>
<evidence type="ECO:0000256" key="3">
    <source>
        <dbReference type="SAM" id="MobiDB-lite"/>
    </source>
</evidence>
<keyword evidence="5" id="KW-1185">Reference proteome</keyword>
<dbReference type="Proteomes" id="UP000655366">
    <property type="component" value="Unassembled WGS sequence"/>
</dbReference>
<accession>A0A931G6Q9</accession>
<dbReference type="CDD" id="cd04496">
    <property type="entry name" value="SSB_OBF"/>
    <property type="match status" value="1"/>
</dbReference>
<evidence type="ECO:0000256" key="1">
    <source>
        <dbReference type="ARBA" id="ARBA00023125"/>
    </source>
</evidence>
<dbReference type="RefSeq" id="WP_196397859.1">
    <property type="nucleotide sequence ID" value="NZ_JADNYM010000023.1"/>
</dbReference>
<dbReference type="PROSITE" id="PS50935">
    <property type="entry name" value="SSB"/>
    <property type="match status" value="1"/>
</dbReference>
<gene>
    <name evidence="4" type="ORF">IV500_16210</name>
</gene>
<dbReference type="GO" id="GO:0003697">
    <property type="term" value="F:single-stranded DNA binding"/>
    <property type="evidence" value="ECO:0007669"/>
    <property type="project" value="InterPro"/>
</dbReference>
<name>A0A931G6Q9_9MICC</name>
<dbReference type="EMBL" id="JADNYM010000023">
    <property type="protein sequence ID" value="MBG0740920.1"/>
    <property type="molecule type" value="Genomic_DNA"/>
</dbReference>
<dbReference type="SUPFAM" id="SSF50249">
    <property type="entry name" value="Nucleic acid-binding proteins"/>
    <property type="match status" value="1"/>
</dbReference>
<comment type="caution">
    <text evidence="4">The sequence shown here is derived from an EMBL/GenBank/DDBJ whole genome shotgun (WGS) entry which is preliminary data.</text>
</comment>
<evidence type="ECO:0000313" key="4">
    <source>
        <dbReference type="EMBL" id="MBG0740920.1"/>
    </source>
</evidence>
<proteinExistence type="predicted"/>
<feature type="region of interest" description="Disordered" evidence="3">
    <location>
        <begin position="122"/>
        <end position="192"/>
    </location>
</feature>